<organism evidence="5 6">
    <name type="scientific">Polyangium mundeleinium</name>
    <dbReference type="NCBI Taxonomy" id="2995306"/>
    <lineage>
        <taxon>Bacteria</taxon>
        <taxon>Pseudomonadati</taxon>
        <taxon>Myxococcota</taxon>
        <taxon>Polyangia</taxon>
        <taxon>Polyangiales</taxon>
        <taxon>Polyangiaceae</taxon>
        <taxon>Polyangium</taxon>
    </lineage>
</organism>
<dbReference type="InterPro" id="IPR037118">
    <property type="entry name" value="Val-tRNA_synth_C_sf"/>
</dbReference>
<evidence type="ECO:0000259" key="4">
    <source>
        <dbReference type="PROSITE" id="PS50893"/>
    </source>
</evidence>
<feature type="domain" description="ABC transporter" evidence="4">
    <location>
        <begin position="317"/>
        <end position="533"/>
    </location>
</feature>
<keyword evidence="2 5" id="KW-0067">ATP-binding</keyword>
<proteinExistence type="predicted"/>
<feature type="compositionally biased region" description="Low complexity" evidence="3">
    <location>
        <begin position="545"/>
        <end position="554"/>
    </location>
</feature>
<dbReference type="PROSITE" id="PS00211">
    <property type="entry name" value="ABC_TRANSPORTER_1"/>
    <property type="match status" value="1"/>
</dbReference>
<evidence type="ECO:0000256" key="3">
    <source>
        <dbReference type="SAM" id="MobiDB-lite"/>
    </source>
</evidence>
<dbReference type="CDD" id="cd03221">
    <property type="entry name" value="ABCF_EF-3"/>
    <property type="match status" value="2"/>
</dbReference>
<evidence type="ECO:0000256" key="1">
    <source>
        <dbReference type="ARBA" id="ARBA00022741"/>
    </source>
</evidence>
<accession>A0ABT5F7D6</accession>
<dbReference type="InterPro" id="IPR032781">
    <property type="entry name" value="ABC_tran_Xtn"/>
</dbReference>
<dbReference type="InterPro" id="IPR027417">
    <property type="entry name" value="P-loop_NTPase"/>
</dbReference>
<dbReference type="InterPro" id="IPR051309">
    <property type="entry name" value="ABCF_ATPase"/>
</dbReference>
<dbReference type="PANTHER" id="PTHR42855">
    <property type="entry name" value="ABC TRANSPORTER ATP-BINDING SUBUNIT"/>
    <property type="match status" value="1"/>
</dbReference>
<dbReference type="Gene3D" id="1.10.287.380">
    <property type="entry name" value="Valyl-tRNA synthetase, C-terminal domain"/>
    <property type="match status" value="1"/>
</dbReference>
<name>A0ABT5F7D6_9BACT</name>
<protein>
    <submittedName>
        <fullName evidence="5">ABC-F family ATP-binding cassette domain-containing protein</fullName>
    </submittedName>
</protein>
<evidence type="ECO:0000256" key="2">
    <source>
        <dbReference type="ARBA" id="ARBA00022840"/>
    </source>
</evidence>
<comment type="caution">
    <text evidence="5">The sequence shown here is derived from an EMBL/GenBank/DDBJ whole genome shotgun (WGS) entry which is preliminary data.</text>
</comment>
<feature type="domain" description="ABC transporter" evidence="4">
    <location>
        <begin position="2"/>
        <end position="249"/>
    </location>
</feature>
<evidence type="ECO:0000313" key="6">
    <source>
        <dbReference type="Proteomes" id="UP001221411"/>
    </source>
</evidence>
<dbReference type="Pfam" id="PF12848">
    <property type="entry name" value="ABC_tran_Xtn"/>
    <property type="match status" value="1"/>
</dbReference>
<dbReference type="EMBL" id="JAQNDO010000001">
    <property type="protein sequence ID" value="MDC0750020.1"/>
    <property type="molecule type" value="Genomic_DNA"/>
</dbReference>
<dbReference type="RefSeq" id="WP_271930645.1">
    <property type="nucleotide sequence ID" value="NZ_JAQNDO010000001.1"/>
</dbReference>
<evidence type="ECO:0000313" key="5">
    <source>
        <dbReference type="EMBL" id="MDC0750020.1"/>
    </source>
</evidence>
<dbReference type="InterPro" id="IPR003439">
    <property type="entry name" value="ABC_transporter-like_ATP-bd"/>
</dbReference>
<dbReference type="SMART" id="SM00382">
    <property type="entry name" value="AAA"/>
    <property type="match status" value="2"/>
</dbReference>
<sequence>MIVTSNLGKSYGDRTLFEEVSLKLNRQSRYGLVGANGSGKTTLLEILAGDEAPTEGSFNIPHDARMGVLRQDRFLEDEARILDLAMMGDRIVWDALEEEKRIVEEGAGDAQRLAEFADVIRAYDGYTLKARATSILVGLGIPMEAHERPLATLSGGFKLRVLLAQVLVGGPDVLLLDEPTNHLDILTIRWLEKFLQAHEGSVLVISHDQRFLDNVATHILDIDYGTVTLYHGNYTAFVKEKRAERERQQAEVERIEEVIAHKQSYVDRFRYKATKAKQAQSRLKQIEKIDVPELEESSRRTPVFKLSIARPSGRDVLEVAGVSKSYGEKRVLTAVSLAVRRGERVAVIGPNGIGKSTLLKILADQLEKDAGAVRWGHEARVGYFAQDHREILDDAEATPIGIMKAACPTEPESAVRGRLGRMLFSGDDVNKKVGLLSGGEAARLLFCRILVEEPNVLLLDEPTNHLDVEAIEALAEALVAYEGTLILVSHDRWFVSKIATRILEVLPGGRNDFQGTYEEYLARCGDDHLDAEAVVQKDKAAKTAAKAQEPAAQVSGSAWEEQKKKRNRLKELPGRRDKVVAAIEAAEAQKRELESRYCEPGFFERTSKQDVAALDRLQKELDAKIEALMGEWEAIEKELAEGA</sequence>
<keyword evidence="6" id="KW-1185">Reference proteome</keyword>
<dbReference type="PROSITE" id="PS50893">
    <property type="entry name" value="ABC_TRANSPORTER_2"/>
    <property type="match status" value="2"/>
</dbReference>
<keyword evidence="1" id="KW-0547">Nucleotide-binding</keyword>
<reference evidence="5 6" key="1">
    <citation type="submission" date="2022-11" db="EMBL/GenBank/DDBJ databases">
        <title>Minimal conservation of predation-associated metabolite biosynthetic gene clusters underscores biosynthetic potential of Myxococcota including descriptions for ten novel species: Archangium lansinium sp. nov., Myxococcus landrumus sp. nov., Nannocystis bai.</title>
        <authorList>
            <person name="Ahearne A."/>
            <person name="Stevens C."/>
            <person name="Dowd S."/>
        </authorList>
    </citation>
    <scope>NUCLEOTIDE SEQUENCE [LARGE SCALE GENOMIC DNA]</scope>
    <source>
        <strain evidence="5 6">RJM3</strain>
    </source>
</reference>
<dbReference type="InterPro" id="IPR017871">
    <property type="entry name" value="ABC_transporter-like_CS"/>
</dbReference>
<dbReference type="GO" id="GO:0005524">
    <property type="term" value="F:ATP binding"/>
    <property type="evidence" value="ECO:0007669"/>
    <property type="project" value="UniProtKB-KW"/>
</dbReference>
<dbReference type="PANTHER" id="PTHR42855:SF2">
    <property type="entry name" value="DRUG RESISTANCE ABC TRANSPORTER,ATP-BINDING PROTEIN"/>
    <property type="match status" value="1"/>
</dbReference>
<gene>
    <name evidence="5" type="ORF">POL67_52325</name>
</gene>
<dbReference type="Pfam" id="PF00005">
    <property type="entry name" value="ABC_tran"/>
    <property type="match status" value="2"/>
</dbReference>
<dbReference type="Proteomes" id="UP001221411">
    <property type="component" value="Unassembled WGS sequence"/>
</dbReference>
<dbReference type="InterPro" id="IPR003593">
    <property type="entry name" value="AAA+_ATPase"/>
</dbReference>
<dbReference type="SUPFAM" id="SSF52540">
    <property type="entry name" value="P-loop containing nucleoside triphosphate hydrolases"/>
    <property type="match status" value="2"/>
</dbReference>
<feature type="region of interest" description="Disordered" evidence="3">
    <location>
        <begin position="545"/>
        <end position="567"/>
    </location>
</feature>
<dbReference type="Gene3D" id="3.40.50.300">
    <property type="entry name" value="P-loop containing nucleotide triphosphate hydrolases"/>
    <property type="match status" value="2"/>
</dbReference>
<dbReference type="NCBIfam" id="NF000355">
    <property type="entry name" value="ribo_prot_ABC_F"/>
    <property type="match status" value="1"/>
</dbReference>